<organism evidence="2 3">
    <name type="scientific">Winogradskyella jejuensis</name>
    <dbReference type="NCBI Taxonomy" id="1089305"/>
    <lineage>
        <taxon>Bacteria</taxon>
        <taxon>Pseudomonadati</taxon>
        <taxon>Bacteroidota</taxon>
        <taxon>Flavobacteriia</taxon>
        <taxon>Flavobacteriales</taxon>
        <taxon>Flavobacteriaceae</taxon>
        <taxon>Winogradskyella</taxon>
    </lineage>
</organism>
<dbReference type="EMBL" id="FQWS01000001">
    <property type="protein sequence ID" value="SHG79444.1"/>
    <property type="molecule type" value="Genomic_DNA"/>
</dbReference>
<dbReference type="RefSeq" id="WP_073083742.1">
    <property type="nucleotide sequence ID" value="NZ_FQWS01000001.1"/>
</dbReference>
<dbReference type="AlphaFoldDB" id="A0A1M5MPX0"/>
<keyword evidence="1" id="KW-0472">Membrane</keyword>
<keyword evidence="3" id="KW-1185">Reference proteome</keyword>
<name>A0A1M5MPX0_9FLAO</name>
<evidence type="ECO:0000313" key="3">
    <source>
        <dbReference type="Proteomes" id="UP000184522"/>
    </source>
</evidence>
<feature type="transmembrane region" description="Helical" evidence="1">
    <location>
        <begin position="5"/>
        <end position="23"/>
    </location>
</feature>
<protein>
    <submittedName>
        <fullName evidence="2">Uncharacterized protein</fullName>
    </submittedName>
</protein>
<dbReference type="Proteomes" id="UP000184522">
    <property type="component" value="Unassembled WGS sequence"/>
</dbReference>
<evidence type="ECO:0000256" key="1">
    <source>
        <dbReference type="SAM" id="Phobius"/>
    </source>
</evidence>
<reference evidence="3" key="1">
    <citation type="submission" date="2016-11" db="EMBL/GenBank/DDBJ databases">
        <authorList>
            <person name="Varghese N."/>
            <person name="Submissions S."/>
        </authorList>
    </citation>
    <scope>NUCLEOTIDE SEQUENCE [LARGE SCALE GENOMIC DNA]</scope>
    <source>
        <strain evidence="3">DSM 25330</strain>
    </source>
</reference>
<accession>A0A1M5MPX0</accession>
<gene>
    <name evidence="2" type="ORF">SAMN05444148_0962</name>
</gene>
<dbReference type="OrthoDB" id="1179143at2"/>
<dbReference type="InterPro" id="IPR046166">
    <property type="entry name" value="DUF6168"/>
</dbReference>
<dbReference type="Pfam" id="PF19665">
    <property type="entry name" value="DUF6168"/>
    <property type="match status" value="1"/>
</dbReference>
<proteinExistence type="predicted"/>
<feature type="transmembrane region" description="Helical" evidence="1">
    <location>
        <begin position="106"/>
        <end position="125"/>
    </location>
</feature>
<feature type="transmembrane region" description="Helical" evidence="1">
    <location>
        <begin position="69"/>
        <end position="86"/>
    </location>
</feature>
<keyword evidence="1" id="KW-1133">Transmembrane helix</keyword>
<sequence>MIKSILIYTAAFAALFFAVYFLQTTVVEQSEALVRFNLWDTNLFFAAASALICIHLQLFSTIKSLKPQLGYIYLPTLFIKGGLFFLGFQDAVFSLENFTFSERLCLLSSLVIFLVLEVIFVVKILKENAPKILS</sequence>
<keyword evidence="1" id="KW-0812">Transmembrane</keyword>
<evidence type="ECO:0000313" key="2">
    <source>
        <dbReference type="EMBL" id="SHG79444.1"/>
    </source>
</evidence>
<dbReference type="STRING" id="1089305.SAMN05444148_0962"/>
<feature type="transmembrane region" description="Helical" evidence="1">
    <location>
        <begin position="43"/>
        <end position="62"/>
    </location>
</feature>